<dbReference type="AlphaFoldDB" id="A0A7W6EPX0"/>
<dbReference type="Pfam" id="PF13620">
    <property type="entry name" value="CarboxypepD_reg"/>
    <property type="match status" value="1"/>
</dbReference>
<evidence type="ECO:0000313" key="3">
    <source>
        <dbReference type="EMBL" id="MBB3837766.1"/>
    </source>
</evidence>
<proteinExistence type="predicted"/>
<sequence length="814" mass="91728">MKSAAILFLTFLSFTLFAQTASRNIRGTVKDTQNETIPGATVKLLKASDSTMILGEITNSDGKFQFNKLPNGAYLLAITAMGQKPFMSTLLTLDDSRTTLVLPIIVLLPAKNIELKEVVVKAKRPLIEQDIDKTVVNVESMISSATSNTLEVLEKTPGVTVGMNGEISLNGKSGIWVLIDGRATYMSGQDLAAYLKSLPGGLLDKIELMDNPSSKYDAAGNAIINIRLKKNRVGGFMGSVSMASSQGVYGRNNGAMNLNYNHKKLNVFANLGANREKNYNLDVFDRRFYSAEGQQLSNVELLNNAVTNTKSLNAILGVDYAASSKNTYGFLLNVNGGNRSSVTDYQSNNYNAARLLDAVGDGVTGINDKRKNVGGNLNFQHKFNTKGRELMADLNYLTYLSNGNQRVRDFSYWPEGTLNDSEEFLYLVPSNIKIYTAKVDYIHPLKNKGSWEAGVKSSVIDNDNRSDYFDVIALTQRIDNTKSNHFKYRENIHAAYMNTRKEWKRVGVQLGLRAETTQAWGNQLGNDAVKGSTFTKNYTKLFPAVFINYKLDSLNKNSLNLSFSRRINRPDYQSFNPFVFFRDQYSYTAGNPLLLPQYQNRFELKFQHKHWLQMGLSYNHFTNLIFQTTEAVDTIFITRPNNVAKGSMLLLNTTVSASPAKWWNLIYTLRLSKLGLNGMSYTEKLNLTVYIARFEVYNQFRFAKGWSADLSGYYASSDLNGQAYTDGMYRVWVAVQKKIWKDKASIRLTIDDVFHSWVRHNRSVGIKQAQFFQTNESDTQRIGIAFSYRFGKDTFARKRRHNDNAADDEKGRVQ</sequence>
<dbReference type="RefSeq" id="WP_183972571.1">
    <property type="nucleotide sequence ID" value="NZ_JACIBY010000003.1"/>
</dbReference>
<name>A0A7W6EPX0_9BACT</name>
<feature type="signal peptide" evidence="1">
    <location>
        <begin position="1"/>
        <end position="18"/>
    </location>
</feature>
<dbReference type="EMBL" id="JACIBY010000003">
    <property type="protein sequence ID" value="MBB3837766.1"/>
    <property type="molecule type" value="Genomic_DNA"/>
</dbReference>
<evidence type="ECO:0000259" key="2">
    <source>
        <dbReference type="Pfam" id="PF14905"/>
    </source>
</evidence>
<dbReference type="SUPFAM" id="SSF56935">
    <property type="entry name" value="Porins"/>
    <property type="match status" value="1"/>
</dbReference>
<comment type="caution">
    <text evidence="3">The sequence shown here is derived from an EMBL/GenBank/DDBJ whole genome shotgun (WGS) entry which is preliminary data.</text>
</comment>
<evidence type="ECO:0000313" key="4">
    <source>
        <dbReference type="Proteomes" id="UP000541352"/>
    </source>
</evidence>
<dbReference type="Proteomes" id="UP000541352">
    <property type="component" value="Unassembled WGS sequence"/>
</dbReference>
<accession>A0A7W6EPX0</accession>
<keyword evidence="4" id="KW-1185">Reference proteome</keyword>
<keyword evidence="1" id="KW-0732">Signal</keyword>
<gene>
    <name evidence="3" type="ORF">FHS57_001763</name>
</gene>
<reference evidence="3 4" key="1">
    <citation type="submission" date="2020-08" db="EMBL/GenBank/DDBJ databases">
        <title>Genomic Encyclopedia of Type Strains, Phase IV (KMG-IV): sequencing the most valuable type-strain genomes for metagenomic binning, comparative biology and taxonomic classification.</title>
        <authorList>
            <person name="Goeker M."/>
        </authorList>
    </citation>
    <scope>NUCLEOTIDE SEQUENCE [LARGE SCALE GENOMIC DNA]</scope>
    <source>
        <strain evidence="3 4">DSM 17976</strain>
    </source>
</reference>
<dbReference type="Pfam" id="PF14905">
    <property type="entry name" value="OMP_b-brl_3"/>
    <property type="match status" value="1"/>
</dbReference>
<dbReference type="InterPro" id="IPR008969">
    <property type="entry name" value="CarboxyPept-like_regulatory"/>
</dbReference>
<feature type="chain" id="PRO_5031178160" description="Outer membrane protein beta-barrel domain-containing protein" evidence="1">
    <location>
        <begin position="19"/>
        <end position="814"/>
    </location>
</feature>
<protein>
    <recommendedName>
        <fullName evidence="2">Outer membrane protein beta-barrel domain-containing protein</fullName>
    </recommendedName>
</protein>
<evidence type="ECO:0000256" key="1">
    <source>
        <dbReference type="SAM" id="SignalP"/>
    </source>
</evidence>
<dbReference type="Gene3D" id="2.60.40.10">
    <property type="entry name" value="Immunoglobulins"/>
    <property type="match status" value="1"/>
</dbReference>
<dbReference type="InterPro" id="IPR013783">
    <property type="entry name" value="Ig-like_fold"/>
</dbReference>
<dbReference type="Gene3D" id="2.170.130.10">
    <property type="entry name" value="TonB-dependent receptor, plug domain"/>
    <property type="match status" value="1"/>
</dbReference>
<dbReference type="InterPro" id="IPR041700">
    <property type="entry name" value="OMP_b-brl_3"/>
</dbReference>
<organism evidence="3 4">
    <name type="scientific">Runella defluvii</name>
    <dbReference type="NCBI Taxonomy" id="370973"/>
    <lineage>
        <taxon>Bacteria</taxon>
        <taxon>Pseudomonadati</taxon>
        <taxon>Bacteroidota</taxon>
        <taxon>Cytophagia</taxon>
        <taxon>Cytophagales</taxon>
        <taxon>Spirosomataceae</taxon>
        <taxon>Runella</taxon>
    </lineage>
</organism>
<dbReference type="SUPFAM" id="SSF49464">
    <property type="entry name" value="Carboxypeptidase regulatory domain-like"/>
    <property type="match status" value="1"/>
</dbReference>
<dbReference type="InterPro" id="IPR037066">
    <property type="entry name" value="Plug_dom_sf"/>
</dbReference>
<feature type="domain" description="Outer membrane protein beta-barrel" evidence="2">
    <location>
        <begin position="381"/>
        <end position="788"/>
    </location>
</feature>